<keyword evidence="3" id="KW-1185">Reference proteome</keyword>
<feature type="domain" description="N-acetyltransferase" evidence="1">
    <location>
        <begin position="1"/>
        <end position="228"/>
    </location>
</feature>
<dbReference type="SUPFAM" id="SSF55729">
    <property type="entry name" value="Acyl-CoA N-acyltransferases (Nat)"/>
    <property type="match status" value="1"/>
</dbReference>
<reference evidence="2 3" key="1">
    <citation type="journal article" date="2002" name="Nucleic Acids Res.">
        <title>The complete genomic sequence of Mycoplasma penetrans, an intracellular bacterial pathogen in humans.</title>
        <authorList>
            <person name="Sasaki Y."/>
            <person name="Ishikawa J."/>
            <person name="Yamashita A."/>
            <person name="Oshima K."/>
            <person name="Kenri T."/>
            <person name="Furuya K."/>
            <person name="Yoshino C."/>
            <person name="Horino A."/>
            <person name="Shiba T."/>
            <person name="Sasaki T."/>
            <person name="Hattori M."/>
        </authorList>
    </citation>
    <scope>NUCLEOTIDE SEQUENCE [LARGE SCALE GENOMIC DNA]</scope>
    <source>
        <strain evidence="2 3">HF-2</strain>
    </source>
</reference>
<dbReference type="HOGENOM" id="CLU_1213744_0_0_14"/>
<dbReference type="CDD" id="cd04301">
    <property type="entry name" value="NAT_SF"/>
    <property type="match status" value="1"/>
</dbReference>
<evidence type="ECO:0000259" key="1">
    <source>
        <dbReference type="PROSITE" id="PS51186"/>
    </source>
</evidence>
<evidence type="ECO:0000313" key="3">
    <source>
        <dbReference type="Proteomes" id="UP000002522"/>
    </source>
</evidence>
<evidence type="ECO:0000313" key="2">
    <source>
        <dbReference type="EMBL" id="BAC44540.1"/>
    </source>
</evidence>
<name>Q8EV21_MALP2</name>
<dbReference type="InParanoid" id="Q8EV21"/>
<gene>
    <name evidence="2" type="ordered locus">MYPE7460</name>
</gene>
<dbReference type="PROSITE" id="PS51186">
    <property type="entry name" value="GNAT"/>
    <property type="match status" value="1"/>
</dbReference>
<dbReference type="InterPro" id="IPR000182">
    <property type="entry name" value="GNAT_dom"/>
</dbReference>
<dbReference type="Pfam" id="PF00583">
    <property type="entry name" value="Acetyltransf_1"/>
    <property type="match status" value="1"/>
</dbReference>
<dbReference type="InterPro" id="IPR016181">
    <property type="entry name" value="Acyl_CoA_acyltransferase"/>
</dbReference>
<dbReference type="RefSeq" id="WP_011077569.1">
    <property type="nucleotide sequence ID" value="NC_004432.1"/>
</dbReference>
<dbReference type="GO" id="GO:0016747">
    <property type="term" value="F:acyltransferase activity, transferring groups other than amino-acyl groups"/>
    <property type="evidence" value="ECO:0007669"/>
    <property type="project" value="InterPro"/>
</dbReference>
<dbReference type="Gene3D" id="3.40.630.30">
    <property type="match status" value="1"/>
</dbReference>
<dbReference type="EMBL" id="BA000026">
    <property type="protein sequence ID" value="BAC44540.1"/>
    <property type="molecule type" value="Genomic_DNA"/>
</dbReference>
<accession>Q8EV21</accession>
<organism evidence="2 3">
    <name type="scientific">Malacoplasma penetrans (strain HF-2)</name>
    <name type="common">Mycoplasma penetrans</name>
    <dbReference type="NCBI Taxonomy" id="272633"/>
    <lineage>
        <taxon>Bacteria</taxon>
        <taxon>Bacillati</taxon>
        <taxon>Mycoplasmatota</taxon>
        <taxon>Mycoplasmoidales</taxon>
        <taxon>Mycoplasmoidaceae</taxon>
        <taxon>Malacoplasma</taxon>
    </lineage>
</organism>
<dbReference type="STRING" id="272633.gene:10731869"/>
<dbReference type="KEGG" id="mpe:MYPE7460"/>
<dbReference type="AlphaFoldDB" id="Q8EV21"/>
<protein>
    <submittedName>
        <fullName evidence="2">Predicted acetyltransferase (GNAT) family protein</fullName>
    </submittedName>
</protein>
<sequence length="228" mass="27189">MRIVEITEKDYDDVVLLAKEIFDFDYLLTKRNDEFNMALSRFVTSTIVKNATGGYFIENDEGKKIAMLNYGIPNDKPIFSLMETDFGINLNIFKKYIRDYTITQNEKLIINKEIDIARSFEILYQQYESLLQNKAEIKLLYVAPEYRGKSLSKILIRKFYDDLTRTPYDSFYLFTTTEHNYKFYEKLKMKALDLIVYDNNNAPEYFKYKFKLPYKSIVYMGNKKETIL</sequence>
<dbReference type="Proteomes" id="UP000002522">
    <property type="component" value="Chromosome"/>
</dbReference>
<proteinExistence type="predicted"/>